<evidence type="ECO:0000256" key="10">
    <source>
        <dbReference type="SAM" id="MobiDB-lite"/>
    </source>
</evidence>
<dbReference type="PROSITE" id="PS50808">
    <property type="entry name" value="ZF_BED"/>
    <property type="match status" value="1"/>
</dbReference>
<keyword evidence="13" id="KW-1185">Reference proteome</keyword>
<dbReference type="Pfam" id="PF05699">
    <property type="entry name" value="Dimer_Tnp_hAT"/>
    <property type="match status" value="1"/>
</dbReference>
<dbReference type="SUPFAM" id="SSF57667">
    <property type="entry name" value="beta-beta-alpha zinc fingers"/>
    <property type="match status" value="1"/>
</dbReference>
<keyword evidence="4" id="KW-0862">Zinc</keyword>
<organism evidence="12 13">
    <name type="scientific">Phytophthora oleae</name>
    <dbReference type="NCBI Taxonomy" id="2107226"/>
    <lineage>
        <taxon>Eukaryota</taxon>
        <taxon>Sar</taxon>
        <taxon>Stramenopiles</taxon>
        <taxon>Oomycota</taxon>
        <taxon>Peronosporomycetes</taxon>
        <taxon>Peronosporales</taxon>
        <taxon>Peronosporaceae</taxon>
        <taxon>Phytophthora</taxon>
    </lineage>
</organism>
<comment type="subcellular location">
    <subcellularLocation>
        <location evidence="1">Nucleus</location>
    </subcellularLocation>
</comment>
<feature type="compositionally biased region" description="Low complexity" evidence="10">
    <location>
        <begin position="13"/>
        <end position="26"/>
    </location>
</feature>
<evidence type="ECO:0000256" key="1">
    <source>
        <dbReference type="ARBA" id="ARBA00004123"/>
    </source>
</evidence>
<keyword evidence="8" id="KW-0539">Nucleus</keyword>
<dbReference type="PANTHER" id="PTHR46481:SF10">
    <property type="entry name" value="ZINC FINGER BED DOMAIN-CONTAINING PROTEIN 39"/>
    <property type="match status" value="1"/>
</dbReference>
<dbReference type="GO" id="GO:0003677">
    <property type="term" value="F:DNA binding"/>
    <property type="evidence" value="ECO:0007669"/>
    <property type="project" value="UniProtKB-KW"/>
</dbReference>
<dbReference type="InterPro" id="IPR036236">
    <property type="entry name" value="Znf_C2H2_sf"/>
</dbReference>
<gene>
    <name evidence="12" type="ORF">V7S43_014946</name>
</gene>
<keyword evidence="7" id="KW-0804">Transcription</keyword>
<evidence type="ECO:0000259" key="11">
    <source>
        <dbReference type="PROSITE" id="PS50808"/>
    </source>
</evidence>
<evidence type="ECO:0000313" key="13">
    <source>
        <dbReference type="Proteomes" id="UP001632037"/>
    </source>
</evidence>
<comment type="caution">
    <text evidence="12">The sequence shown here is derived from an EMBL/GenBank/DDBJ whole genome shotgun (WGS) entry which is preliminary data.</text>
</comment>
<feature type="domain" description="BED-type" evidence="11">
    <location>
        <begin position="37"/>
        <end position="99"/>
    </location>
</feature>
<accession>A0ABD3F0H2</accession>
<dbReference type="EMBL" id="JBIMZQ010000043">
    <property type="protein sequence ID" value="KAL3660021.1"/>
    <property type="molecule type" value="Genomic_DNA"/>
</dbReference>
<proteinExistence type="predicted"/>
<evidence type="ECO:0000256" key="5">
    <source>
        <dbReference type="ARBA" id="ARBA00023015"/>
    </source>
</evidence>
<keyword evidence="3 9" id="KW-0863">Zinc-finger</keyword>
<feature type="region of interest" description="Disordered" evidence="10">
    <location>
        <begin position="13"/>
        <end position="33"/>
    </location>
</feature>
<dbReference type="AlphaFoldDB" id="A0ABD3F0H2"/>
<keyword evidence="5" id="KW-0805">Transcription regulation</keyword>
<evidence type="ECO:0000256" key="6">
    <source>
        <dbReference type="ARBA" id="ARBA00023125"/>
    </source>
</evidence>
<name>A0ABD3F0H2_9STRA</name>
<keyword evidence="2" id="KW-0479">Metal-binding</keyword>
<keyword evidence="6" id="KW-0238">DNA-binding</keyword>
<dbReference type="Pfam" id="PF02892">
    <property type="entry name" value="zf-BED"/>
    <property type="match status" value="1"/>
</dbReference>
<dbReference type="InterPro" id="IPR052035">
    <property type="entry name" value="ZnF_BED_domain_contain"/>
</dbReference>
<dbReference type="InterPro" id="IPR012337">
    <property type="entry name" value="RNaseH-like_sf"/>
</dbReference>
<evidence type="ECO:0000256" key="9">
    <source>
        <dbReference type="PROSITE-ProRule" id="PRU00027"/>
    </source>
</evidence>
<evidence type="ECO:0000256" key="8">
    <source>
        <dbReference type="ARBA" id="ARBA00023242"/>
    </source>
</evidence>
<evidence type="ECO:0000313" key="12">
    <source>
        <dbReference type="EMBL" id="KAL3660021.1"/>
    </source>
</evidence>
<dbReference type="GO" id="GO:0005634">
    <property type="term" value="C:nucleus"/>
    <property type="evidence" value="ECO:0007669"/>
    <property type="project" value="UniProtKB-SubCell"/>
</dbReference>
<dbReference type="InterPro" id="IPR003656">
    <property type="entry name" value="Znf_BED"/>
</dbReference>
<evidence type="ECO:0000256" key="3">
    <source>
        <dbReference type="ARBA" id="ARBA00022771"/>
    </source>
</evidence>
<evidence type="ECO:0000256" key="4">
    <source>
        <dbReference type="ARBA" id="ARBA00022833"/>
    </source>
</evidence>
<sequence length="810" mass="87689">MVKRVAASAEFLPASSVASSAPSTPAGQATPLANGPASVSAVWSYFEKDNAGNSVCKFCERVIKGHHSSNLLSHLRTAGRTDPTHQQANNVCEEHRETKRHLKRQKLGMQAVAASQAGELVAAAMYPTPGASQALAAAVAAAGGSPGVFTAALKRDPTAAFYAFPSPAVALTKEQKEALGSSYGVQPVQVNADQFTQDLALMALMDNLPLNFASKPGIQYVMNQLLGDKKLPLPSEDTIGKSILLLQESVFLTTKMVLARAKSVAVSLELWQHPSPTEPKPTQYLAVKIHFSVNFRLFDIAVGAAPLEDSAGVETTKAILDSYLERLGIKDKVIACIKDELPGKSDLTASDVPSLFVPVNFDGRITSPDAAQSTFLLTSAVQHLRVCLTRDVFEKAFPEVVSQVEDFVARLRHSEGAMLSISRKCPLFDVDISPENRETASYFEFLRDFQDHLPTLNQIAAANVVAYPPASAVEFISLLVKKLRAFARYSEALQGEKSKKTGSDKEVFKNGISSISTIAAALATYAEKQAQSATEGIPAHLEPAAWKRFFEMLARKLRAQFATLPPVCYAATLFDPRYKNREYCYLAPKTDCDVGQDFLRRMFTDGDSMQTSNASSSAGLSESAVARMAASTYAELDKDSTNPTANDASLADDEDDDLLSHLPSESSKSALQGENEMVATWEKELSAFLSLPVSERNVDPLTWWKTNQLRFPLIAPYAEMILSIPAASSSGETVRNNVYSVLLRTEGIGRETALADHPAMVEAFLCFQKNKEYALEWFRSGPTATGMAEAAGLTADLESSAATFKHIENV</sequence>
<dbReference type="Proteomes" id="UP001632037">
    <property type="component" value="Unassembled WGS sequence"/>
</dbReference>
<protein>
    <recommendedName>
        <fullName evidence="11">BED-type domain-containing protein</fullName>
    </recommendedName>
</protein>
<dbReference type="PANTHER" id="PTHR46481">
    <property type="entry name" value="ZINC FINGER BED DOMAIN-CONTAINING PROTEIN 4"/>
    <property type="match status" value="1"/>
</dbReference>
<dbReference type="SUPFAM" id="SSF53098">
    <property type="entry name" value="Ribonuclease H-like"/>
    <property type="match status" value="1"/>
</dbReference>
<dbReference type="GO" id="GO:0008270">
    <property type="term" value="F:zinc ion binding"/>
    <property type="evidence" value="ECO:0007669"/>
    <property type="project" value="UniProtKB-KW"/>
</dbReference>
<reference evidence="12 13" key="1">
    <citation type="submission" date="2024-09" db="EMBL/GenBank/DDBJ databases">
        <title>Genome sequencing and assembly of Phytophthora oleae, isolate VK10A, causative agent of rot of olive drupes.</title>
        <authorList>
            <person name="Conti Taguali S."/>
            <person name="Riolo M."/>
            <person name="La Spada F."/>
            <person name="Cacciola S.O."/>
            <person name="Dionisio G."/>
        </authorList>
    </citation>
    <scope>NUCLEOTIDE SEQUENCE [LARGE SCALE GENOMIC DNA]</scope>
    <source>
        <strain evidence="12 13">VK10A</strain>
    </source>
</reference>
<dbReference type="InterPro" id="IPR008906">
    <property type="entry name" value="HATC_C_dom"/>
</dbReference>
<evidence type="ECO:0000256" key="7">
    <source>
        <dbReference type="ARBA" id="ARBA00023163"/>
    </source>
</evidence>
<dbReference type="GO" id="GO:0009791">
    <property type="term" value="P:post-embryonic development"/>
    <property type="evidence" value="ECO:0007669"/>
    <property type="project" value="UniProtKB-ARBA"/>
</dbReference>
<evidence type="ECO:0000256" key="2">
    <source>
        <dbReference type="ARBA" id="ARBA00022723"/>
    </source>
</evidence>
<feature type="region of interest" description="Disordered" evidence="10">
    <location>
        <begin position="636"/>
        <end position="674"/>
    </location>
</feature>
<dbReference type="SMART" id="SM00614">
    <property type="entry name" value="ZnF_BED"/>
    <property type="match status" value="1"/>
</dbReference>